<reference evidence="1 2" key="1">
    <citation type="journal article" date="2022" name="New Phytol.">
        <title>Ecological generalism drives hyperdiversity of secondary metabolite gene clusters in xylarialean endophytes.</title>
        <authorList>
            <person name="Franco M.E.E."/>
            <person name="Wisecaver J.H."/>
            <person name="Arnold A.E."/>
            <person name="Ju Y.M."/>
            <person name="Slot J.C."/>
            <person name="Ahrendt S."/>
            <person name="Moore L.P."/>
            <person name="Eastman K.E."/>
            <person name="Scott K."/>
            <person name="Konkel Z."/>
            <person name="Mondo S.J."/>
            <person name="Kuo A."/>
            <person name="Hayes R.D."/>
            <person name="Haridas S."/>
            <person name="Andreopoulos B."/>
            <person name="Riley R."/>
            <person name="LaButti K."/>
            <person name="Pangilinan J."/>
            <person name="Lipzen A."/>
            <person name="Amirebrahimi M."/>
            <person name="Yan J."/>
            <person name="Adam C."/>
            <person name="Keymanesh K."/>
            <person name="Ng V."/>
            <person name="Louie K."/>
            <person name="Northen T."/>
            <person name="Drula E."/>
            <person name="Henrissat B."/>
            <person name="Hsieh H.M."/>
            <person name="Youens-Clark K."/>
            <person name="Lutzoni F."/>
            <person name="Miadlikowska J."/>
            <person name="Eastwood D.C."/>
            <person name="Hamelin R.C."/>
            <person name="Grigoriev I.V."/>
            <person name="U'Ren J.M."/>
        </authorList>
    </citation>
    <scope>NUCLEOTIDE SEQUENCE [LARGE SCALE GENOMIC DNA]</scope>
    <source>
        <strain evidence="1 2">ER1909</strain>
    </source>
</reference>
<sequence>MSSVELKVMLDNYPTAEEQQKSLVKSPQMVRAPKITLRVDDNGQRMQRQPRIIILGEVLEPYVLAPHEVDFNAYSSLSDEDSEADEEEEEIPAYLPLGRRSRPYGQDKRAHHLSSEPREGQTGVLRRLCRIPMRKLTQ</sequence>
<organism evidence="1 2">
    <name type="scientific">Hypoxylon rubiginosum</name>
    <dbReference type="NCBI Taxonomy" id="110542"/>
    <lineage>
        <taxon>Eukaryota</taxon>
        <taxon>Fungi</taxon>
        <taxon>Dikarya</taxon>
        <taxon>Ascomycota</taxon>
        <taxon>Pezizomycotina</taxon>
        <taxon>Sordariomycetes</taxon>
        <taxon>Xylariomycetidae</taxon>
        <taxon>Xylariales</taxon>
        <taxon>Hypoxylaceae</taxon>
        <taxon>Hypoxylon</taxon>
    </lineage>
</organism>
<gene>
    <name evidence="1" type="ORF">F4821DRAFT_281543</name>
</gene>
<evidence type="ECO:0000313" key="2">
    <source>
        <dbReference type="Proteomes" id="UP001497680"/>
    </source>
</evidence>
<accession>A0ACC0CQE1</accession>
<comment type="caution">
    <text evidence="1">The sequence shown here is derived from an EMBL/GenBank/DDBJ whole genome shotgun (WGS) entry which is preliminary data.</text>
</comment>
<dbReference type="EMBL" id="MU394366">
    <property type="protein sequence ID" value="KAI6082682.1"/>
    <property type="molecule type" value="Genomic_DNA"/>
</dbReference>
<dbReference type="Proteomes" id="UP001497680">
    <property type="component" value="Unassembled WGS sequence"/>
</dbReference>
<name>A0ACC0CQE1_9PEZI</name>
<protein>
    <submittedName>
        <fullName evidence="1">Uncharacterized protein</fullName>
    </submittedName>
</protein>
<keyword evidence="2" id="KW-1185">Reference proteome</keyword>
<proteinExistence type="predicted"/>
<evidence type="ECO:0000313" key="1">
    <source>
        <dbReference type="EMBL" id="KAI6082682.1"/>
    </source>
</evidence>